<dbReference type="InterPro" id="IPR018365">
    <property type="entry name" value="Cell_cycle_FtsW-rel_CS"/>
</dbReference>
<keyword evidence="6 11" id="KW-0133">Cell shape</keyword>
<dbReference type="GO" id="GO:0071555">
    <property type="term" value="P:cell wall organization"/>
    <property type="evidence" value="ECO:0007669"/>
    <property type="project" value="UniProtKB-KW"/>
</dbReference>
<keyword evidence="3 11" id="KW-0328">Glycosyltransferase</keyword>
<dbReference type="InterPro" id="IPR011923">
    <property type="entry name" value="RodA/MrdB"/>
</dbReference>
<protein>
    <recommendedName>
        <fullName evidence="11">Peptidoglycan glycosyltransferase MrdB</fullName>
        <shortName evidence="11">PGT</shortName>
        <ecNumber evidence="11">2.4.99.28</ecNumber>
    </recommendedName>
    <alternativeName>
        <fullName evidence="11">Cell elongation protein RodA</fullName>
    </alternativeName>
    <alternativeName>
        <fullName evidence="11">Cell wall polymerase</fullName>
    </alternativeName>
    <alternativeName>
        <fullName evidence="11">Peptidoglycan polymerase</fullName>
        <shortName evidence="11">PG polymerase</shortName>
    </alternativeName>
</protein>
<dbReference type="Proteomes" id="UP000199496">
    <property type="component" value="Unassembled WGS sequence"/>
</dbReference>
<dbReference type="AlphaFoldDB" id="A0A1H8ZF95"/>
<keyword evidence="9 11" id="KW-0472">Membrane</keyword>
<dbReference type="EC" id="2.4.99.28" evidence="11"/>
<evidence type="ECO:0000256" key="10">
    <source>
        <dbReference type="ARBA" id="ARBA00023316"/>
    </source>
</evidence>
<dbReference type="PANTHER" id="PTHR30474">
    <property type="entry name" value="CELL CYCLE PROTEIN"/>
    <property type="match status" value="1"/>
</dbReference>
<keyword evidence="2 11" id="KW-1003">Cell membrane</keyword>
<feature type="transmembrane region" description="Helical" evidence="11">
    <location>
        <begin position="165"/>
        <end position="182"/>
    </location>
</feature>
<dbReference type="UniPathway" id="UPA00219"/>
<dbReference type="OrthoDB" id="9768187at2"/>
<reference evidence="12 13" key="1">
    <citation type="submission" date="2016-10" db="EMBL/GenBank/DDBJ databases">
        <authorList>
            <person name="de Groot N.N."/>
        </authorList>
    </citation>
    <scope>NUCLEOTIDE SEQUENCE [LARGE SCALE GENOMIC DNA]</scope>
    <source>
        <strain evidence="12 13">B7-7</strain>
    </source>
</reference>
<keyword evidence="5 11" id="KW-0812">Transmembrane</keyword>
<evidence type="ECO:0000256" key="9">
    <source>
        <dbReference type="ARBA" id="ARBA00023136"/>
    </source>
</evidence>
<keyword evidence="10 11" id="KW-0961">Cell wall biogenesis/degradation</keyword>
<dbReference type="NCBIfam" id="TIGR02210">
    <property type="entry name" value="rodA_shape"/>
    <property type="match status" value="1"/>
</dbReference>
<evidence type="ECO:0000256" key="8">
    <source>
        <dbReference type="ARBA" id="ARBA00022989"/>
    </source>
</evidence>
<dbReference type="PANTHER" id="PTHR30474:SF1">
    <property type="entry name" value="PEPTIDOGLYCAN GLYCOSYLTRANSFERASE MRDB"/>
    <property type="match status" value="1"/>
</dbReference>
<dbReference type="GO" id="GO:0008955">
    <property type="term" value="F:peptidoglycan glycosyltransferase activity"/>
    <property type="evidence" value="ECO:0007669"/>
    <property type="project" value="UniProtKB-UniRule"/>
</dbReference>
<dbReference type="GO" id="GO:0008360">
    <property type="term" value="P:regulation of cell shape"/>
    <property type="evidence" value="ECO:0007669"/>
    <property type="project" value="UniProtKB-KW"/>
</dbReference>
<comment type="similarity">
    <text evidence="11">Belongs to the SEDS family. MrdB/RodA subfamily.</text>
</comment>
<gene>
    <name evidence="11" type="primary">mrdB</name>
    <name evidence="11" type="synonym">rodA</name>
    <name evidence="12" type="ORF">SAMN05421693_102124</name>
</gene>
<evidence type="ECO:0000313" key="12">
    <source>
        <dbReference type="EMBL" id="SEP63064.1"/>
    </source>
</evidence>
<feature type="transmembrane region" description="Helical" evidence="11">
    <location>
        <begin position="55"/>
        <end position="73"/>
    </location>
</feature>
<evidence type="ECO:0000256" key="11">
    <source>
        <dbReference type="HAMAP-Rule" id="MF_02079"/>
    </source>
</evidence>
<evidence type="ECO:0000256" key="7">
    <source>
        <dbReference type="ARBA" id="ARBA00022984"/>
    </source>
</evidence>
<evidence type="ECO:0000256" key="1">
    <source>
        <dbReference type="ARBA" id="ARBA00004141"/>
    </source>
</evidence>
<evidence type="ECO:0000256" key="3">
    <source>
        <dbReference type="ARBA" id="ARBA00022676"/>
    </source>
</evidence>
<comment type="subcellular location">
    <subcellularLocation>
        <location evidence="11">Cell inner membrane</location>
        <topology evidence="11">Multi-pass membrane protein</topology>
    </subcellularLocation>
    <subcellularLocation>
        <location evidence="1">Membrane</location>
        <topology evidence="1">Multi-pass membrane protein</topology>
    </subcellularLocation>
</comment>
<dbReference type="GO" id="GO:0005886">
    <property type="term" value="C:plasma membrane"/>
    <property type="evidence" value="ECO:0007669"/>
    <property type="project" value="UniProtKB-SubCell"/>
</dbReference>
<keyword evidence="8 11" id="KW-1133">Transmembrane helix</keyword>
<dbReference type="InterPro" id="IPR001182">
    <property type="entry name" value="FtsW/RodA"/>
</dbReference>
<dbReference type="GO" id="GO:0051301">
    <property type="term" value="P:cell division"/>
    <property type="evidence" value="ECO:0007669"/>
    <property type="project" value="InterPro"/>
</dbReference>
<proteinExistence type="inferred from homology"/>
<comment type="catalytic activity">
    <reaction evidence="11">
        <text>[GlcNAc-(1-&gt;4)-Mur2Ac(oyl-L-Ala-gamma-D-Glu-L-Lys-D-Ala-D-Ala)](n)-di-trans,octa-cis-undecaprenyl diphosphate + beta-D-GlcNAc-(1-&gt;4)-Mur2Ac(oyl-L-Ala-gamma-D-Glu-L-Lys-D-Ala-D-Ala)-di-trans,octa-cis-undecaprenyl diphosphate = [GlcNAc-(1-&gt;4)-Mur2Ac(oyl-L-Ala-gamma-D-Glu-L-Lys-D-Ala-D-Ala)](n+1)-di-trans,octa-cis-undecaprenyl diphosphate + di-trans,octa-cis-undecaprenyl diphosphate + H(+)</text>
        <dbReference type="Rhea" id="RHEA:23708"/>
        <dbReference type="Rhea" id="RHEA-COMP:9602"/>
        <dbReference type="Rhea" id="RHEA-COMP:9603"/>
        <dbReference type="ChEBI" id="CHEBI:15378"/>
        <dbReference type="ChEBI" id="CHEBI:58405"/>
        <dbReference type="ChEBI" id="CHEBI:60033"/>
        <dbReference type="ChEBI" id="CHEBI:78435"/>
        <dbReference type="EC" id="2.4.99.28"/>
    </reaction>
</comment>
<comment type="function">
    <text evidence="11">Peptidoglycan polymerase that is essential for cell wall elongation.</text>
</comment>
<dbReference type="EMBL" id="FOFO01000002">
    <property type="protein sequence ID" value="SEP63064.1"/>
    <property type="molecule type" value="Genomic_DNA"/>
</dbReference>
<dbReference type="STRING" id="867345.SAMN05421693_102124"/>
<organism evidence="12 13">
    <name type="scientific">Ectothiorhodospira magna</name>
    <dbReference type="NCBI Taxonomy" id="867345"/>
    <lineage>
        <taxon>Bacteria</taxon>
        <taxon>Pseudomonadati</taxon>
        <taxon>Pseudomonadota</taxon>
        <taxon>Gammaproteobacteria</taxon>
        <taxon>Chromatiales</taxon>
        <taxon>Ectothiorhodospiraceae</taxon>
        <taxon>Ectothiorhodospira</taxon>
    </lineage>
</organism>
<feature type="transmembrane region" description="Helical" evidence="11">
    <location>
        <begin position="142"/>
        <end position="159"/>
    </location>
</feature>
<evidence type="ECO:0000256" key="2">
    <source>
        <dbReference type="ARBA" id="ARBA00022475"/>
    </source>
</evidence>
<feature type="transmembrane region" description="Helical" evidence="11">
    <location>
        <begin position="79"/>
        <end position="98"/>
    </location>
</feature>
<feature type="transmembrane region" description="Helical" evidence="11">
    <location>
        <begin position="309"/>
        <end position="336"/>
    </location>
</feature>
<dbReference type="GO" id="GO:0015648">
    <property type="term" value="F:lipid-linked peptidoglycan transporter activity"/>
    <property type="evidence" value="ECO:0007669"/>
    <property type="project" value="TreeGrafter"/>
</dbReference>
<keyword evidence="13" id="KW-1185">Reference proteome</keyword>
<keyword evidence="11" id="KW-0997">Cell inner membrane</keyword>
<feature type="transmembrane region" description="Helical" evidence="11">
    <location>
        <begin position="189"/>
        <end position="207"/>
    </location>
</feature>
<feature type="transmembrane region" description="Helical" evidence="11">
    <location>
        <begin position="23"/>
        <end position="43"/>
    </location>
</feature>
<accession>A0A1H8ZF95</accession>
<sequence>MRNGTADEPGLGRAILRALHLDLLLLGGVVLLLAIGFVVLYSASGENIDTLYRQGVRVGVAFMVLLLLAQIPAHHLRQWSPWVYVFGVLLLLAVMFFGEVGKGAQRWLDLGVVRFQPSEFMKIAVPMMVAWYFADRPLPPRFLEVVIAALLVLVPAGLIARQPDLGTALLVAGSGLVIIFLAGVRWRILMALGALAMLAAPVLWHFMQDYQRRRVLTLLNPESDPLGAGYHIIQSKIAIGSGGLYGKGWLNGTQSQLEFLPERSTDFIFAVHAEEFGLMGVLLLLALYLFVIIRGLIIALRAQDTYSRLLAGSLSFTFFIYVLVNTGMVSGLLPVVGVPLPLLSYGGTSMVTLMAAFGILMSIHSHRRLLAR</sequence>
<dbReference type="GO" id="GO:0032153">
    <property type="term" value="C:cell division site"/>
    <property type="evidence" value="ECO:0007669"/>
    <property type="project" value="TreeGrafter"/>
</dbReference>
<keyword evidence="7 11" id="KW-0573">Peptidoglycan synthesis</keyword>
<name>A0A1H8ZF95_9GAMM</name>
<comment type="pathway">
    <text evidence="11">Cell wall biogenesis; peptidoglycan biosynthesis.</text>
</comment>
<feature type="transmembrane region" description="Helical" evidence="11">
    <location>
        <begin position="276"/>
        <end position="297"/>
    </location>
</feature>
<evidence type="ECO:0000256" key="4">
    <source>
        <dbReference type="ARBA" id="ARBA00022679"/>
    </source>
</evidence>
<dbReference type="PROSITE" id="PS00428">
    <property type="entry name" value="FTSW_RODA_SPOVE"/>
    <property type="match status" value="1"/>
</dbReference>
<evidence type="ECO:0000313" key="13">
    <source>
        <dbReference type="Proteomes" id="UP000199496"/>
    </source>
</evidence>
<keyword evidence="4 11" id="KW-0808">Transferase</keyword>
<dbReference type="Pfam" id="PF01098">
    <property type="entry name" value="FTSW_RODA_SPOVE"/>
    <property type="match status" value="1"/>
</dbReference>
<evidence type="ECO:0000256" key="6">
    <source>
        <dbReference type="ARBA" id="ARBA00022960"/>
    </source>
</evidence>
<feature type="transmembrane region" description="Helical" evidence="11">
    <location>
        <begin position="342"/>
        <end position="363"/>
    </location>
</feature>
<dbReference type="RefSeq" id="WP_090202904.1">
    <property type="nucleotide sequence ID" value="NZ_FOFO01000002.1"/>
</dbReference>
<dbReference type="HAMAP" id="MF_02079">
    <property type="entry name" value="PGT_RodA"/>
    <property type="match status" value="1"/>
</dbReference>
<dbReference type="GO" id="GO:0009252">
    <property type="term" value="P:peptidoglycan biosynthetic process"/>
    <property type="evidence" value="ECO:0007669"/>
    <property type="project" value="UniProtKB-UniRule"/>
</dbReference>
<evidence type="ECO:0000256" key="5">
    <source>
        <dbReference type="ARBA" id="ARBA00022692"/>
    </source>
</evidence>